<accession>A0AAV7NXN6</accession>
<proteinExistence type="predicted"/>
<dbReference type="Proteomes" id="UP001066276">
    <property type="component" value="Chromosome 8"/>
</dbReference>
<protein>
    <submittedName>
        <fullName evidence="2">Uncharacterized protein</fullName>
    </submittedName>
</protein>
<evidence type="ECO:0000256" key="1">
    <source>
        <dbReference type="SAM" id="MobiDB-lite"/>
    </source>
</evidence>
<evidence type="ECO:0000313" key="2">
    <source>
        <dbReference type="EMBL" id="KAJ1119148.1"/>
    </source>
</evidence>
<evidence type="ECO:0000313" key="3">
    <source>
        <dbReference type="Proteomes" id="UP001066276"/>
    </source>
</evidence>
<reference evidence="2" key="1">
    <citation type="journal article" date="2022" name="bioRxiv">
        <title>Sequencing and chromosome-scale assembly of the giantPleurodeles waltlgenome.</title>
        <authorList>
            <person name="Brown T."/>
            <person name="Elewa A."/>
            <person name="Iarovenko S."/>
            <person name="Subramanian E."/>
            <person name="Araus A.J."/>
            <person name="Petzold A."/>
            <person name="Susuki M."/>
            <person name="Suzuki K.-i.T."/>
            <person name="Hayashi T."/>
            <person name="Toyoda A."/>
            <person name="Oliveira C."/>
            <person name="Osipova E."/>
            <person name="Leigh N.D."/>
            <person name="Simon A."/>
            <person name="Yun M.H."/>
        </authorList>
    </citation>
    <scope>NUCLEOTIDE SEQUENCE</scope>
    <source>
        <strain evidence="2">20211129_DDA</strain>
        <tissue evidence="2">Liver</tissue>
    </source>
</reference>
<dbReference type="EMBL" id="JANPWB010000012">
    <property type="protein sequence ID" value="KAJ1119148.1"/>
    <property type="molecule type" value="Genomic_DNA"/>
</dbReference>
<name>A0AAV7NXN6_PLEWA</name>
<sequence>MEGRATSDTADAKLLVGAGGVRRFTELLRRPLDWRVHPSPISWRATQAGSRAPAAYGRNVVGDRRNCLLAERVVVQLDGSLDLESRRQEREEESALVESVTCAGSPDVSAGRRSGPPQLLAETEQQNNANMDCSE</sequence>
<dbReference type="AlphaFoldDB" id="A0AAV7NXN6"/>
<comment type="caution">
    <text evidence="2">The sequence shown here is derived from an EMBL/GenBank/DDBJ whole genome shotgun (WGS) entry which is preliminary data.</text>
</comment>
<feature type="region of interest" description="Disordered" evidence="1">
    <location>
        <begin position="84"/>
        <end position="135"/>
    </location>
</feature>
<keyword evidence="3" id="KW-1185">Reference proteome</keyword>
<organism evidence="2 3">
    <name type="scientific">Pleurodeles waltl</name>
    <name type="common">Iberian ribbed newt</name>
    <dbReference type="NCBI Taxonomy" id="8319"/>
    <lineage>
        <taxon>Eukaryota</taxon>
        <taxon>Metazoa</taxon>
        <taxon>Chordata</taxon>
        <taxon>Craniata</taxon>
        <taxon>Vertebrata</taxon>
        <taxon>Euteleostomi</taxon>
        <taxon>Amphibia</taxon>
        <taxon>Batrachia</taxon>
        <taxon>Caudata</taxon>
        <taxon>Salamandroidea</taxon>
        <taxon>Salamandridae</taxon>
        <taxon>Pleurodelinae</taxon>
        <taxon>Pleurodeles</taxon>
    </lineage>
</organism>
<feature type="compositionally biased region" description="Polar residues" evidence="1">
    <location>
        <begin position="123"/>
        <end position="135"/>
    </location>
</feature>
<gene>
    <name evidence="2" type="ORF">NDU88_007334</name>
</gene>